<proteinExistence type="predicted"/>
<comment type="caution">
    <text evidence="1">The sequence shown here is derived from an EMBL/GenBank/DDBJ whole genome shotgun (WGS) entry which is preliminary data.</text>
</comment>
<accession>A0ACC3CFT4</accession>
<gene>
    <name evidence="1" type="ORF">I4F81_011425</name>
</gene>
<sequence length="150" mass="15096">MATTVRRRVARRAAVQRPPPRRVCACQAPPAPVSPARPRGAGGSNAGCARLLRTIEWVGGGGLVRQGVAHKASAHGIFFQSAPVEWHLTHTHGGGGAEGALPPTLVAGRMGLSHGCRCCGGGEGGGPVLCALGCIRSDSGRGGRGQPATA</sequence>
<protein>
    <submittedName>
        <fullName evidence="1">Uncharacterized protein</fullName>
    </submittedName>
</protein>
<evidence type="ECO:0000313" key="2">
    <source>
        <dbReference type="Proteomes" id="UP000798662"/>
    </source>
</evidence>
<dbReference type="EMBL" id="CM020620">
    <property type="protein sequence ID" value="KAK1868943.1"/>
    <property type="molecule type" value="Genomic_DNA"/>
</dbReference>
<reference evidence="1" key="1">
    <citation type="submission" date="2019-11" db="EMBL/GenBank/DDBJ databases">
        <title>Nori genome reveals adaptations in red seaweeds to the harsh intertidal environment.</title>
        <authorList>
            <person name="Wang D."/>
            <person name="Mao Y."/>
        </authorList>
    </citation>
    <scope>NUCLEOTIDE SEQUENCE</scope>
    <source>
        <tissue evidence="1">Gametophyte</tissue>
    </source>
</reference>
<name>A0ACC3CFT4_PYRYE</name>
<keyword evidence="2" id="KW-1185">Reference proteome</keyword>
<dbReference type="Proteomes" id="UP000798662">
    <property type="component" value="Chromosome 3"/>
</dbReference>
<organism evidence="1 2">
    <name type="scientific">Pyropia yezoensis</name>
    <name type="common">Susabi-nori</name>
    <name type="synonym">Porphyra yezoensis</name>
    <dbReference type="NCBI Taxonomy" id="2788"/>
    <lineage>
        <taxon>Eukaryota</taxon>
        <taxon>Rhodophyta</taxon>
        <taxon>Bangiophyceae</taxon>
        <taxon>Bangiales</taxon>
        <taxon>Bangiaceae</taxon>
        <taxon>Pyropia</taxon>
    </lineage>
</organism>
<evidence type="ECO:0000313" key="1">
    <source>
        <dbReference type="EMBL" id="KAK1868943.1"/>
    </source>
</evidence>